<dbReference type="RefSeq" id="WP_069715944.1">
    <property type="nucleotide sequence ID" value="NZ_MJEH01000006.1"/>
</dbReference>
<name>A0A1E5LIV7_9BACI</name>
<reference evidence="1 2" key="1">
    <citation type="submission" date="2016-08" db="EMBL/GenBank/DDBJ databases">
        <title>Genome of Bacillus solimangrovi GH2-4.</title>
        <authorList>
            <person name="Lim S."/>
            <person name="Kim B.-C."/>
        </authorList>
    </citation>
    <scope>NUCLEOTIDE SEQUENCE [LARGE SCALE GENOMIC DNA]</scope>
    <source>
        <strain evidence="1 2">GH2-4</strain>
    </source>
</reference>
<dbReference type="InterPro" id="IPR047175">
    <property type="entry name" value="CotS-like"/>
</dbReference>
<dbReference type="SUPFAM" id="SSF56112">
    <property type="entry name" value="Protein kinase-like (PK-like)"/>
    <property type="match status" value="1"/>
</dbReference>
<dbReference type="PANTHER" id="PTHR39179:SF2">
    <property type="entry name" value="ENDOSPORE COAT-ASSOCIATED PROTEIN YUTH"/>
    <property type="match status" value="1"/>
</dbReference>
<evidence type="ECO:0000313" key="2">
    <source>
        <dbReference type="Proteomes" id="UP000095209"/>
    </source>
</evidence>
<accession>A0A1E5LIV7</accession>
<keyword evidence="1" id="KW-0946">Virion</keyword>
<dbReference type="Proteomes" id="UP000095209">
    <property type="component" value="Unassembled WGS sequence"/>
</dbReference>
<dbReference type="AlphaFoldDB" id="A0A1E5LIV7"/>
<proteinExistence type="predicted"/>
<sequence>MNVQKLFDFYQIQPEGVQNNRGREEYIYQNQRIFFTSIQVKEEELLEMKMLSDYMYMQGEANVLRIVPSAEQSLVYKEENLSYVLLSAGFIENDMSEPTHGIYLKERHNRGRSYPYSSQHQNRLGKWKDIWATRLQQMEEYWYSKMYDSLSSSFEQWFVESFPYFLGVTENAIQYVADNDLDDVRGERLDGTICMKRIERMVGEIFPWEWIYDHYSRDVGEWIRTLYWEHGYPHCFHEINTFLNDYESRGGLSLYGWRMVYARLLFPQHYFECVEGYFMAHSDVEREKYTHQLRHIIKNNKQYEYFIRDFYQNVGLSPEKLNLPTLHWL</sequence>
<keyword evidence="1" id="KW-0167">Capsid protein</keyword>
<gene>
    <name evidence="1" type="ORF">BFG57_10030</name>
</gene>
<protein>
    <submittedName>
        <fullName evidence="1">Spore coat protein YutH</fullName>
    </submittedName>
</protein>
<organism evidence="1 2">
    <name type="scientific">Bacillus solimangrovi</name>
    <dbReference type="NCBI Taxonomy" id="1305675"/>
    <lineage>
        <taxon>Bacteria</taxon>
        <taxon>Bacillati</taxon>
        <taxon>Bacillota</taxon>
        <taxon>Bacilli</taxon>
        <taxon>Bacillales</taxon>
        <taxon>Bacillaceae</taxon>
        <taxon>Bacillus</taxon>
    </lineage>
</organism>
<dbReference type="GO" id="GO:0042601">
    <property type="term" value="C:endospore-forming forespore"/>
    <property type="evidence" value="ECO:0007669"/>
    <property type="project" value="TreeGrafter"/>
</dbReference>
<dbReference type="NCBIfam" id="TIGR02905">
    <property type="entry name" value="spore_yutH"/>
    <property type="match status" value="1"/>
</dbReference>
<keyword evidence="2" id="KW-1185">Reference proteome</keyword>
<dbReference type="InterPro" id="IPR014254">
    <property type="entry name" value="Spore_coat_YutH"/>
</dbReference>
<comment type="caution">
    <text evidence="1">The sequence shown here is derived from an EMBL/GenBank/DDBJ whole genome shotgun (WGS) entry which is preliminary data.</text>
</comment>
<dbReference type="STRING" id="1305675.BFG57_10030"/>
<dbReference type="EMBL" id="MJEH01000006">
    <property type="protein sequence ID" value="OEH93976.1"/>
    <property type="molecule type" value="Genomic_DNA"/>
</dbReference>
<evidence type="ECO:0000313" key="1">
    <source>
        <dbReference type="EMBL" id="OEH93976.1"/>
    </source>
</evidence>
<dbReference type="PANTHER" id="PTHR39179">
    <property type="entry name" value="SPORE COAT PROTEIN I"/>
    <property type="match status" value="1"/>
</dbReference>
<dbReference type="Gene3D" id="3.90.1200.10">
    <property type="match status" value="1"/>
</dbReference>
<dbReference type="InterPro" id="IPR011009">
    <property type="entry name" value="Kinase-like_dom_sf"/>
</dbReference>